<feature type="compositionally biased region" description="Low complexity" evidence="8">
    <location>
        <begin position="36"/>
        <end position="48"/>
    </location>
</feature>
<dbReference type="InterPro" id="IPR001163">
    <property type="entry name" value="Sm_dom_euk/arc"/>
</dbReference>
<dbReference type="Gene3D" id="2.30.30.100">
    <property type="match status" value="1"/>
</dbReference>
<sequence length="221" mass="24924">MENFPTLEQAARGRQGDPMRHPHGGGHHGPSPPSNPQQQQPQQLQQPQIPPASAIPLLEPQGPPQLPPQLFTTAAQLLDLTDKKLVLVLRDGRKLIGVLRSWDQFANIVLQDTIERLYAENLYADIPRGVFLVRGENVLLLGEIVRQCPCKDTSLQPLIMSPMQDLDKDDDIPEPYRQAPASEVLKLKKQAEERRKRKDKRRSTHLQALGFEPEHSGEILF</sequence>
<dbReference type="PANTHER" id="PTHR15588">
    <property type="entry name" value="LSM1"/>
    <property type="match status" value="1"/>
</dbReference>
<dbReference type="CDD" id="cd01728">
    <property type="entry name" value="LSm1"/>
    <property type="match status" value="1"/>
</dbReference>
<feature type="compositionally biased region" description="Basic residues" evidence="8">
    <location>
        <begin position="195"/>
        <end position="204"/>
    </location>
</feature>
<evidence type="ECO:0000256" key="3">
    <source>
        <dbReference type="ARBA" id="ARBA00022664"/>
    </source>
</evidence>
<feature type="region of interest" description="Disordered" evidence="8">
    <location>
        <begin position="162"/>
        <end position="221"/>
    </location>
</feature>
<keyword evidence="3 7" id="KW-0507">mRNA processing</keyword>
<dbReference type="HOGENOM" id="CLU_076902_0_0_1"/>
<dbReference type="PANTHER" id="PTHR15588:SF8">
    <property type="entry name" value="U6 SNRNA-ASSOCIATED SM-LIKE PROTEIN LSM1"/>
    <property type="match status" value="1"/>
</dbReference>
<dbReference type="InterPro" id="IPR047575">
    <property type="entry name" value="Sm"/>
</dbReference>
<dbReference type="Proteomes" id="UP000008866">
    <property type="component" value="Unassembled WGS sequence"/>
</dbReference>
<dbReference type="GeneID" id="9523158"/>
<dbReference type="GO" id="GO:0000290">
    <property type="term" value="P:deadenylation-dependent decapping of nuclear-transcribed mRNA"/>
    <property type="evidence" value="ECO:0007669"/>
    <property type="project" value="TreeGrafter"/>
</dbReference>
<dbReference type="InterPro" id="IPR044642">
    <property type="entry name" value="PTHR15588"/>
</dbReference>
<evidence type="ECO:0000256" key="5">
    <source>
        <dbReference type="ARBA" id="ARBA00023274"/>
    </source>
</evidence>
<dbReference type="GO" id="GO:1990904">
    <property type="term" value="C:ribonucleoprotein complex"/>
    <property type="evidence" value="ECO:0007669"/>
    <property type="project" value="UniProtKB-KW"/>
</dbReference>
<dbReference type="OMA" id="RTWDQFA"/>
<reference evidence="11" key="1">
    <citation type="journal article" date="2011" name="Genome Biol.">
        <title>Comparative and functional genomics provide insights into the pathogenicity of dermatophytic fungi.</title>
        <authorList>
            <person name="Burmester A."/>
            <person name="Shelest E."/>
            <person name="Gloeckner G."/>
            <person name="Heddergott C."/>
            <person name="Schindler S."/>
            <person name="Staib P."/>
            <person name="Heidel A."/>
            <person name="Felder M."/>
            <person name="Petzold A."/>
            <person name="Szafranski K."/>
            <person name="Feuermann M."/>
            <person name="Pedruzzi I."/>
            <person name="Priebe S."/>
            <person name="Groth M."/>
            <person name="Winkler R."/>
            <person name="Li W."/>
            <person name="Kniemeyer O."/>
            <person name="Schroeckh V."/>
            <person name="Hertweck C."/>
            <person name="Hube B."/>
            <person name="White T.C."/>
            <person name="Platzer M."/>
            <person name="Guthke R."/>
            <person name="Heitman J."/>
            <person name="Woestemeyer J."/>
            <person name="Zipfel P.F."/>
            <person name="Monod M."/>
            <person name="Brakhage A.A."/>
        </authorList>
    </citation>
    <scope>NUCLEOTIDE SEQUENCE [LARGE SCALE GENOMIC DNA]</scope>
    <source>
        <strain evidence="11">ATCC MYA-4681 / CBS 112371</strain>
    </source>
</reference>
<protein>
    <recommendedName>
        <fullName evidence="7">U6 snRNA-associated Sm-like protein LSm1</fullName>
    </recommendedName>
</protein>
<gene>
    <name evidence="7" type="primary">LSM1</name>
    <name evidence="10" type="ORF">ARB_00623</name>
</gene>
<keyword evidence="5 7" id="KW-0687">Ribonucleoprotein</keyword>
<dbReference type="SUPFAM" id="SSF50182">
    <property type="entry name" value="Sm-like ribonucleoproteins"/>
    <property type="match status" value="1"/>
</dbReference>
<dbReference type="RefSeq" id="XP_003013078.1">
    <property type="nucleotide sequence ID" value="XM_003013032.1"/>
</dbReference>
<feature type="region of interest" description="Disordered" evidence="8">
    <location>
        <begin position="1"/>
        <end position="48"/>
    </location>
</feature>
<accession>D4AWQ7</accession>
<organism evidence="10 11">
    <name type="scientific">Arthroderma benhamiae (strain ATCC MYA-4681 / CBS 112371)</name>
    <name type="common">Trichophyton mentagrophytes</name>
    <dbReference type="NCBI Taxonomy" id="663331"/>
    <lineage>
        <taxon>Eukaryota</taxon>
        <taxon>Fungi</taxon>
        <taxon>Dikarya</taxon>
        <taxon>Ascomycota</taxon>
        <taxon>Pezizomycotina</taxon>
        <taxon>Eurotiomycetes</taxon>
        <taxon>Eurotiomycetidae</taxon>
        <taxon>Onygenales</taxon>
        <taxon>Arthrodermataceae</taxon>
        <taxon>Trichophyton</taxon>
    </lineage>
</organism>
<comment type="subcellular location">
    <subcellularLocation>
        <location evidence="7">Cytoplasm</location>
    </subcellularLocation>
    <subcellularLocation>
        <location evidence="7">Cytoplasm</location>
        <location evidence="7">P-body</location>
    </subcellularLocation>
</comment>
<dbReference type="GO" id="GO:1990726">
    <property type="term" value="C:Lsm1-7-Pat1 complex"/>
    <property type="evidence" value="ECO:0007669"/>
    <property type="project" value="TreeGrafter"/>
</dbReference>
<feature type="domain" description="Sm" evidence="9">
    <location>
        <begin position="72"/>
        <end position="147"/>
    </location>
</feature>
<dbReference type="EMBL" id="ABSU01000015">
    <property type="protein sequence ID" value="EFE32438.1"/>
    <property type="molecule type" value="Genomic_DNA"/>
</dbReference>
<evidence type="ECO:0000313" key="11">
    <source>
        <dbReference type="Proteomes" id="UP000008866"/>
    </source>
</evidence>
<evidence type="ECO:0000256" key="6">
    <source>
        <dbReference type="ARBA" id="ARBA00025892"/>
    </source>
</evidence>
<proteinExistence type="inferred from homology"/>
<evidence type="ECO:0000256" key="8">
    <source>
        <dbReference type="SAM" id="MobiDB-lite"/>
    </source>
</evidence>
<dbReference type="PROSITE" id="PS52002">
    <property type="entry name" value="SM"/>
    <property type="match status" value="1"/>
</dbReference>
<evidence type="ECO:0000256" key="2">
    <source>
        <dbReference type="ARBA" id="ARBA00022490"/>
    </source>
</evidence>
<dbReference type="Pfam" id="PF01423">
    <property type="entry name" value="LSM"/>
    <property type="match status" value="1"/>
</dbReference>
<dbReference type="SMART" id="SM00651">
    <property type="entry name" value="Sm"/>
    <property type="match status" value="1"/>
</dbReference>
<keyword evidence="4 7" id="KW-0694">RNA-binding</keyword>
<comment type="caution">
    <text evidence="10">The sequence shown here is derived from an EMBL/GenBank/DDBJ whole genome shotgun (WGS) entry which is preliminary data.</text>
</comment>
<dbReference type="eggNOG" id="KOG1782">
    <property type="taxonomic scope" value="Eukaryota"/>
</dbReference>
<feature type="compositionally biased region" description="Basic and acidic residues" evidence="8">
    <location>
        <begin position="185"/>
        <end position="194"/>
    </location>
</feature>
<dbReference type="GO" id="GO:0003729">
    <property type="term" value="F:mRNA binding"/>
    <property type="evidence" value="ECO:0007669"/>
    <property type="project" value="TreeGrafter"/>
</dbReference>
<dbReference type="STRING" id="663331.D4AWQ7"/>
<comment type="similarity">
    <text evidence="1 7">Belongs to the snRNP Sm proteins family.</text>
</comment>
<dbReference type="InterPro" id="IPR010920">
    <property type="entry name" value="LSM_dom_sf"/>
</dbReference>
<evidence type="ECO:0000256" key="4">
    <source>
        <dbReference type="ARBA" id="ARBA00022884"/>
    </source>
</evidence>
<dbReference type="InterPro" id="IPR034104">
    <property type="entry name" value="Lsm1"/>
</dbReference>
<dbReference type="GO" id="GO:0006397">
    <property type="term" value="P:mRNA processing"/>
    <property type="evidence" value="ECO:0007669"/>
    <property type="project" value="UniProtKB-UniRule"/>
</dbReference>
<comment type="subunit">
    <text evidence="6">Component of the heptameric LSM1-LSM7 complex, which consists of LSM1, LSM2, LSM3, LSM4, LSM5, LSM6 and LSM7. Component of the heptameric LSM2-LSM8 complex, which consists of LSM2, LSM3, LSM4, LSM5, LSM6, LSM7 and LSM8. The LSm subunits form a seven-membered ring structure with a doughnut shape.</text>
</comment>
<evidence type="ECO:0000259" key="9">
    <source>
        <dbReference type="PROSITE" id="PS52002"/>
    </source>
</evidence>
<dbReference type="AlphaFoldDB" id="D4AWQ7"/>
<keyword evidence="11" id="KW-1185">Reference proteome</keyword>
<comment type="subunit">
    <text evidence="7">Component of the heptameric LSM1-LSM7 complex that forms a seven-membered ring structure with a donut shape.</text>
</comment>
<name>D4AWQ7_ARTBC</name>
<evidence type="ECO:0000256" key="1">
    <source>
        <dbReference type="ARBA" id="ARBA00006850"/>
    </source>
</evidence>
<feature type="compositionally biased region" description="Basic and acidic residues" evidence="8">
    <location>
        <begin position="212"/>
        <end position="221"/>
    </location>
</feature>
<comment type="function">
    <text evidence="7">Component of the cytoplasmic LSM1-LSM7 complex which is involved in mRNA degradation.</text>
</comment>
<dbReference type="KEGG" id="abe:ARB_00623"/>
<dbReference type="GO" id="GO:0000932">
    <property type="term" value="C:P-body"/>
    <property type="evidence" value="ECO:0007669"/>
    <property type="project" value="UniProtKB-SubCell"/>
</dbReference>
<evidence type="ECO:0000313" key="10">
    <source>
        <dbReference type="EMBL" id="EFE32438.1"/>
    </source>
</evidence>
<evidence type="ECO:0000256" key="7">
    <source>
        <dbReference type="RuleBase" id="RU365047"/>
    </source>
</evidence>
<keyword evidence="2 7" id="KW-0963">Cytoplasm</keyword>